<dbReference type="EMBL" id="BAABUK010000026">
    <property type="protein sequence ID" value="GAA5815437.1"/>
    <property type="molecule type" value="Genomic_DNA"/>
</dbReference>
<protein>
    <recommendedName>
        <fullName evidence="3">CipC protein</fullName>
    </recommendedName>
</protein>
<reference evidence="1 2" key="1">
    <citation type="submission" date="2024-04" db="EMBL/GenBank/DDBJ databases">
        <title>genome sequences of Mucor flavus KT1a and Helicostylum pulchrum KT1b strains isolated from the surface of a dry-aged beef.</title>
        <authorList>
            <person name="Toyotome T."/>
            <person name="Hosono M."/>
            <person name="Torimaru M."/>
            <person name="Fukuda K."/>
            <person name="Mikami N."/>
        </authorList>
    </citation>
    <scope>NUCLEOTIDE SEQUENCE [LARGE SCALE GENOMIC DNA]</scope>
    <source>
        <strain evidence="1 2">KT1a</strain>
    </source>
</reference>
<dbReference type="Pfam" id="PF12585">
    <property type="entry name" value="DUF3759"/>
    <property type="match status" value="1"/>
</dbReference>
<dbReference type="PANTHER" id="PTHR37450:SF1">
    <property type="entry name" value="CIPC PROTEIN"/>
    <property type="match status" value="1"/>
</dbReference>
<evidence type="ECO:0000313" key="1">
    <source>
        <dbReference type="EMBL" id="GAA5815437.1"/>
    </source>
</evidence>
<dbReference type="Proteomes" id="UP001473302">
    <property type="component" value="Unassembled WGS sequence"/>
</dbReference>
<accession>A0ABP9Z8J2</accession>
<organism evidence="1 2">
    <name type="scientific">Mucor flavus</name>
    <dbReference type="NCBI Taxonomy" id="439312"/>
    <lineage>
        <taxon>Eukaryota</taxon>
        <taxon>Fungi</taxon>
        <taxon>Fungi incertae sedis</taxon>
        <taxon>Mucoromycota</taxon>
        <taxon>Mucoromycotina</taxon>
        <taxon>Mucoromycetes</taxon>
        <taxon>Mucorales</taxon>
        <taxon>Mucorineae</taxon>
        <taxon>Mucoraceae</taxon>
        <taxon>Mucor</taxon>
    </lineage>
</organism>
<name>A0ABP9Z8J2_9FUNG</name>
<evidence type="ECO:0000313" key="2">
    <source>
        <dbReference type="Proteomes" id="UP001473302"/>
    </source>
</evidence>
<gene>
    <name evidence="1" type="ORF">MFLAVUS_008945</name>
</gene>
<sequence>MRISIGSAVPEGLFDHFGKQHEELENTSSSHEGSLSHELIAGAASYEAIKAYNKHCEKEGKPVDHATAKALLAGFAGGMVDKLIETKGLDYLDKQKAKRHAEDQVNEYYNQERQ</sequence>
<dbReference type="InterPro" id="IPR022234">
    <property type="entry name" value="DUF3759"/>
</dbReference>
<comment type="caution">
    <text evidence="1">The sequence shown here is derived from an EMBL/GenBank/DDBJ whole genome shotgun (WGS) entry which is preliminary data.</text>
</comment>
<keyword evidence="2" id="KW-1185">Reference proteome</keyword>
<dbReference type="PANTHER" id="PTHR37450">
    <property type="entry name" value="CIPC PROTEIN"/>
    <property type="match status" value="1"/>
</dbReference>
<evidence type="ECO:0008006" key="3">
    <source>
        <dbReference type="Google" id="ProtNLM"/>
    </source>
</evidence>
<proteinExistence type="predicted"/>